<evidence type="ECO:0000256" key="6">
    <source>
        <dbReference type="ARBA" id="ARBA00022723"/>
    </source>
</evidence>
<dbReference type="AlphaFoldDB" id="A0A8H5N6C2"/>
<dbReference type="InterPro" id="IPR005475">
    <property type="entry name" value="Transketolase-like_Pyr-bd"/>
</dbReference>
<dbReference type="GO" id="GO:0006098">
    <property type="term" value="P:pentose-phosphate shunt"/>
    <property type="evidence" value="ECO:0007669"/>
    <property type="project" value="TreeGrafter"/>
</dbReference>
<comment type="caution">
    <text evidence="11">The sequence shown here is derived from an EMBL/GenBank/DDBJ whole genome shotgun (WGS) entry which is preliminary data.</text>
</comment>
<reference evidence="11 12" key="1">
    <citation type="submission" date="2020-05" db="EMBL/GenBank/DDBJ databases">
        <title>Identification and distribution of gene clusters putatively required for synthesis of sphingolipid metabolism inhibitors in phylogenetically diverse species of the filamentous fungus Fusarium.</title>
        <authorList>
            <person name="Kim H.-S."/>
            <person name="Busman M."/>
            <person name="Brown D.W."/>
            <person name="Divon H."/>
            <person name="Uhlig S."/>
            <person name="Proctor R.H."/>
        </authorList>
    </citation>
    <scope>NUCLEOTIDE SEQUENCE [LARGE SCALE GENOMIC DNA]</scope>
    <source>
        <strain evidence="11 12">NRRL 53147</strain>
    </source>
</reference>
<evidence type="ECO:0000256" key="9">
    <source>
        <dbReference type="SAM" id="MobiDB-lite"/>
    </source>
</evidence>
<feature type="region of interest" description="Disordered" evidence="9">
    <location>
        <begin position="1"/>
        <end position="28"/>
    </location>
</feature>
<gene>
    <name evidence="11" type="ORF">FMEXI_2323</name>
</gene>
<evidence type="ECO:0000313" key="11">
    <source>
        <dbReference type="EMBL" id="KAF5553674.1"/>
    </source>
</evidence>
<dbReference type="GO" id="GO:0046872">
    <property type="term" value="F:metal ion binding"/>
    <property type="evidence" value="ECO:0007669"/>
    <property type="project" value="UniProtKB-KW"/>
</dbReference>
<evidence type="ECO:0000256" key="2">
    <source>
        <dbReference type="ARBA" id="ARBA00001946"/>
    </source>
</evidence>
<dbReference type="GO" id="GO:0005634">
    <property type="term" value="C:nucleus"/>
    <property type="evidence" value="ECO:0007669"/>
    <property type="project" value="TreeGrafter"/>
</dbReference>
<evidence type="ECO:0000256" key="4">
    <source>
        <dbReference type="ARBA" id="ARBA00007131"/>
    </source>
</evidence>
<dbReference type="Pfam" id="PF02779">
    <property type="entry name" value="Transket_pyr"/>
    <property type="match status" value="1"/>
</dbReference>
<feature type="domain" description="Transketolase-like pyrimidine-binding" evidence="10">
    <location>
        <begin position="468"/>
        <end position="643"/>
    </location>
</feature>
<dbReference type="Proteomes" id="UP000522262">
    <property type="component" value="Unassembled WGS sequence"/>
</dbReference>
<dbReference type="Pfam" id="PF22613">
    <property type="entry name" value="Transketolase_C_1"/>
    <property type="match status" value="1"/>
</dbReference>
<dbReference type="GO" id="GO:0004802">
    <property type="term" value="F:transketolase activity"/>
    <property type="evidence" value="ECO:0007669"/>
    <property type="project" value="TreeGrafter"/>
</dbReference>
<evidence type="ECO:0000256" key="3">
    <source>
        <dbReference type="ARBA" id="ARBA00001964"/>
    </source>
</evidence>
<dbReference type="PANTHER" id="PTHR43522:SF6">
    <property type="entry name" value="TRANSKETOLASE-LIKE PYRIMIDINE-BINDING DOMAIN-CONTAINING PROTEIN-RELATED"/>
    <property type="match status" value="1"/>
</dbReference>
<comment type="cofactor">
    <cofactor evidence="2">
        <name>Mg(2+)</name>
        <dbReference type="ChEBI" id="CHEBI:18420"/>
    </cofactor>
</comment>
<evidence type="ECO:0000256" key="8">
    <source>
        <dbReference type="ARBA" id="ARBA00023052"/>
    </source>
</evidence>
<keyword evidence="5" id="KW-0808">Transferase</keyword>
<dbReference type="EMBL" id="JAAOAM010000051">
    <property type="protein sequence ID" value="KAF5553674.1"/>
    <property type="molecule type" value="Genomic_DNA"/>
</dbReference>
<keyword evidence="12" id="KW-1185">Reference proteome</keyword>
<accession>A0A8H5N6C2</accession>
<comment type="cofactor">
    <cofactor evidence="3">
        <name>thiamine diphosphate</name>
        <dbReference type="ChEBI" id="CHEBI:58937"/>
    </cofactor>
</comment>
<dbReference type="InterPro" id="IPR033247">
    <property type="entry name" value="Transketolase_fam"/>
</dbReference>
<dbReference type="InterPro" id="IPR020826">
    <property type="entry name" value="Transketolase_BS"/>
</dbReference>
<evidence type="ECO:0000256" key="1">
    <source>
        <dbReference type="ARBA" id="ARBA00001941"/>
    </source>
</evidence>
<dbReference type="SUPFAM" id="SSF52518">
    <property type="entry name" value="Thiamin diphosphate-binding fold (THDP-binding)"/>
    <property type="match status" value="2"/>
</dbReference>
<keyword evidence="7" id="KW-0460">Magnesium</keyword>
<keyword evidence="8" id="KW-0786">Thiamine pyrophosphate</keyword>
<dbReference type="Pfam" id="PF00456">
    <property type="entry name" value="Transketolase_N"/>
    <property type="match status" value="1"/>
</dbReference>
<dbReference type="Gene3D" id="3.40.50.920">
    <property type="match status" value="1"/>
</dbReference>
<comment type="similarity">
    <text evidence="4">Belongs to the transketolase family.</text>
</comment>
<dbReference type="GO" id="GO:0005829">
    <property type="term" value="C:cytosol"/>
    <property type="evidence" value="ECO:0007669"/>
    <property type="project" value="TreeGrafter"/>
</dbReference>
<evidence type="ECO:0000259" key="10">
    <source>
        <dbReference type="SMART" id="SM00861"/>
    </source>
</evidence>
<organism evidence="11 12">
    <name type="scientific">Fusarium mexicanum</name>
    <dbReference type="NCBI Taxonomy" id="751941"/>
    <lineage>
        <taxon>Eukaryota</taxon>
        <taxon>Fungi</taxon>
        <taxon>Dikarya</taxon>
        <taxon>Ascomycota</taxon>
        <taxon>Pezizomycotina</taxon>
        <taxon>Sordariomycetes</taxon>
        <taxon>Hypocreomycetidae</taxon>
        <taxon>Hypocreales</taxon>
        <taxon>Nectriaceae</taxon>
        <taxon>Fusarium</taxon>
        <taxon>Fusarium fujikuroi species complex</taxon>
    </lineage>
</organism>
<dbReference type="PROSITE" id="PS00802">
    <property type="entry name" value="TRANSKETOLASE_2"/>
    <property type="match status" value="1"/>
</dbReference>
<dbReference type="SMART" id="SM00861">
    <property type="entry name" value="Transket_pyr"/>
    <property type="match status" value="1"/>
</dbReference>
<sequence>MDGRYTRAGSPDLRPRGAPRLPDRNFMPEPGPVSGFRYSQWRWRRLPASEEFGEVWVCHLMHFIGSYPPAHEARCCTIDNAYHHYLIMTALNGTNGAPSPAQIKGWRAELDEDDHAVLALRNFIFDICAQNNGGHGGSAIGMAAIGVALYKHIMRYNPSDPSWFDRDRFVLSNGHTAMWLYALNHLTGFDNWTMDEIKGYGSAKENGFTTICHAHPEIEIPGVEVTTGPLGQGIANAVGLAIAGKNLAARFNKPDFDVMQSKVYCMTGDGCLMEGVALEAISLAGSLGLDNLILIYDNNSVTCDGPLDWINTEDINGKMRACGWHVLDILDGSYDVQSIVAALRLSNTNTGKPTFINIRTVIGLGTRVAGTFKAHHGAFDQESIATSKRIAGQDPNTTHQIPEKPLAYFRERKAHGEALQAKWNDLVQNYAEVYPELATKFESRRKGEYGDGWLHILRGLKSEDFKGNATRQTNGVLIDKLWKAIPGLCGGGADLVNSNMFPYTDDDVFHPSVGFKGRYVRYGIREHAMAAVSNGLAAFNPGTFLPLTATFLIFYVYAAPGVRMGALSHLPVIHCATHDSFAEGQNGPTHQPVEIDSLYRAMPNLQYIRPCDSEELLGAWMLALSARTSPSILSLARDAVGPVPATDRYKVAKGAYIIIDEPEPKLTLTSCGTNLHYVVAAAASLSASGISTRVVSFPSFAHFDKQDEEYRSSVFPHDGTPIVSVEEYVATGWAKYVTASIGMTGYGYSASNPSNYERFGLDAKAIEAKVRGYIHSLAGQNARMVGWKQL</sequence>
<dbReference type="CDD" id="cd02012">
    <property type="entry name" value="TPP_TK"/>
    <property type="match status" value="1"/>
</dbReference>
<dbReference type="InterPro" id="IPR055152">
    <property type="entry name" value="Transketolase-like_C_2"/>
</dbReference>
<evidence type="ECO:0000256" key="7">
    <source>
        <dbReference type="ARBA" id="ARBA00022842"/>
    </source>
</evidence>
<evidence type="ECO:0000313" key="12">
    <source>
        <dbReference type="Proteomes" id="UP000522262"/>
    </source>
</evidence>
<dbReference type="Gene3D" id="3.40.50.970">
    <property type="match status" value="2"/>
</dbReference>
<evidence type="ECO:0000256" key="5">
    <source>
        <dbReference type="ARBA" id="ARBA00022679"/>
    </source>
</evidence>
<dbReference type="CDD" id="cd07033">
    <property type="entry name" value="TPP_PYR_DXS_TK_like"/>
    <property type="match status" value="1"/>
</dbReference>
<dbReference type="InterPro" id="IPR005474">
    <property type="entry name" value="Transketolase_N"/>
</dbReference>
<dbReference type="InterPro" id="IPR029061">
    <property type="entry name" value="THDP-binding"/>
</dbReference>
<keyword evidence="6" id="KW-0479">Metal-binding</keyword>
<dbReference type="SUPFAM" id="SSF52922">
    <property type="entry name" value="TK C-terminal domain-like"/>
    <property type="match status" value="1"/>
</dbReference>
<comment type="cofactor">
    <cofactor evidence="1">
        <name>Co(2+)</name>
        <dbReference type="ChEBI" id="CHEBI:48828"/>
    </cofactor>
</comment>
<dbReference type="InterPro" id="IPR009014">
    <property type="entry name" value="Transketo_C/PFOR_II"/>
</dbReference>
<protein>
    <submittedName>
        <fullName evidence="11">Dihydroxyacetone synthase</fullName>
    </submittedName>
</protein>
<name>A0A8H5N6C2_9HYPO</name>
<proteinExistence type="inferred from homology"/>
<dbReference type="PANTHER" id="PTHR43522">
    <property type="entry name" value="TRANSKETOLASE"/>
    <property type="match status" value="1"/>
</dbReference>